<evidence type="ECO:0000256" key="1">
    <source>
        <dbReference type="SAM" id="MobiDB-lite"/>
    </source>
</evidence>
<keyword evidence="3" id="KW-1185">Reference proteome</keyword>
<evidence type="ECO:0000313" key="2">
    <source>
        <dbReference type="EMBL" id="MBB3996862.1"/>
    </source>
</evidence>
<protein>
    <recommendedName>
        <fullName evidence="4">Late control protein</fullName>
    </recommendedName>
</protein>
<name>A0A7W6E8T3_9HYPH</name>
<organism evidence="2 3">
    <name type="scientific">Aureimonas pseudogalii</name>
    <dbReference type="NCBI Taxonomy" id="1744844"/>
    <lineage>
        <taxon>Bacteria</taxon>
        <taxon>Pseudomonadati</taxon>
        <taxon>Pseudomonadota</taxon>
        <taxon>Alphaproteobacteria</taxon>
        <taxon>Hyphomicrobiales</taxon>
        <taxon>Aurantimonadaceae</taxon>
        <taxon>Aureimonas</taxon>
    </lineage>
</organism>
<feature type="region of interest" description="Disordered" evidence="1">
    <location>
        <begin position="313"/>
        <end position="356"/>
    </location>
</feature>
<dbReference type="AlphaFoldDB" id="A0A7W6E8T3"/>
<sequence>MPWKVSWRVTVDGRDMSAGMRPYLIAISVSDKDGMASDAASLTFDDAVGQLLLPKGGANVAIELDGVRIFEGVVDGTPWALTRGGGRILSVSAKGLDTRGRAKEGQTWHLDDATLDEALQKGAKVAGLEGITVDRELGQLKRPYWSPQGASFLGWARRLAADHGATFKVRGSRAVFAKRGQGASAAGGAMPTVEAKIPGNVITAHIDPAQGRRAFKAARVRYFDRKKATFEEKDVEIGADDTEAVNVRRFTAADGDEADAIGQGRRSDAERERATGTIEMDLEPAAQAEGTLNLTGARAGIDGSYRIVGVTHKADRGGGATTSIEIKQPQGEAGKDSRTPTQSTPANVPIPTPRAT</sequence>
<dbReference type="SUPFAM" id="SSF69279">
    <property type="entry name" value="Phage tail proteins"/>
    <property type="match status" value="1"/>
</dbReference>
<evidence type="ECO:0008006" key="4">
    <source>
        <dbReference type="Google" id="ProtNLM"/>
    </source>
</evidence>
<dbReference type="Proteomes" id="UP000542776">
    <property type="component" value="Unassembled WGS sequence"/>
</dbReference>
<gene>
    <name evidence="2" type="ORF">GGR04_000683</name>
</gene>
<evidence type="ECO:0000313" key="3">
    <source>
        <dbReference type="Proteomes" id="UP000542776"/>
    </source>
</evidence>
<dbReference type="EMBL" id="JACIEK010000001">
    <property type="protein sequence ID" value="MBB3996862.1"/>
    <property type="molecule type" value="Genomic_DNA"/>
</dbReference>
<proteinExistence type="predicted"/>
<accession>A0A7W6E8T3</accession>
<reference evidence="2 3" key="1">
    <citation type="submission" date="2020-08" db="EMBL/GenBank/DDBJ databases">
        <title>Genomic Encyclopedia of Type Strains, Phase IV (KMG-IV): sequencing the most valuable type-strain genomes for metagenomic binning, comparative biology and taxonomic classification.</title>
        <authorList>
            <person name="Goeker M."/>
        </authorList>
    </citation>
    <scope>NUCLEOTIDE SEQUENCE [LARGE SCALE GENOMIC DNA]</scope>
    <source>
        <strain evidence="2 3">DSM 102238</strain>
    </source>
</reference>
<comment type="caution">
    <text evidence="2">The sequence shown here is derived from an EMBL/GenBank/DDBJ whole genome shotgun (WGS) entry which is preliminary data.</text>
</comment>
<dbReference type="RefSeq" id="WP_183197847.1">
    <property type="nucleotide sequence ID" value="NZ_JACIEK010000001.1"/>
</dbReference>